<evidence type="ECO:0000256" key="1">
    <source>
        <dbReference type="SAM" id="MobiDB-lite"/>
    </source>
</evidence>
<gene>
    <name evidence="2" type="ORF">J5X75_29975</name>
</gene>
<evidence type="ECO:0000313" key="3">
    <source>
        <dbReference type="Proteomes" id="UP000679690"/>
    </source>
</evidence>
<reference evidence="2 3" key="1">
    <citation type="submission" date="2021-03" db="EMBL/GenBank/DDBJ databases">
        <title>Actinoplanes flavus sp. nov., a novel actinomycete isolated from Coconut Palm rhizosphere soil.</title>
        <authorList>
            <person name="Luo X."/>
        </authorList>
    </citation>
    <scope>NUCLEOTIDE SEQUENCE [LARGE SCALE GENOMIC DNA]</scope>
    <source>
        <strain evidence="2 3">NEAU-H7</strain>
    </source>
</reference>
<protein>
    <submittedName>
        <fullName evidence="2">DUF2397 domain-containing protein</fullName>
    </submittedName>
</protein>
<evidence type="ECO:0000313" key="2">
    <source>
        <dbReference type="EMBL" id="MBO3741745.1"/>
    </source>
</evidence>
<sequence length="517" mass="55724">MRSEQPDEEREGSGPDLWQLAGLPGGLIEASYLTGKFAAQYQVIVSVLLDQQQHTLTGVAAADMPDLLRAHLTDRGVDPNLVDEAGFDLKDRMTSLERWNVIHRFQDRALRDADFVRDLDRYQLTETAAQLHRAVTGLGDDLAAGAAATLAPGVLTANLAVLAESVTTDPAAAASAWAIIENTHQAMARAAAGWQARLAGALAGTPTSEKIAVVQETLSRYVDMWGAGVDTHSESITRQVATLTGLADSVWRRIAVHNLGASADDTAITELGGSYRRTLDTLRAWFDGPQCQARKLRRQMRNTIQPLLRGQRTLAAVGGHVSRRAELLALAGRLEASDDDATAWQLWCTATGLYSAVHLPGTTKAPAGNPSASSFWDADPVQVEARLRKHGPKATTGTASRIPDHRDNRKAARERNRQQQQETARTEAAVVARSGLLLSQWTEVTDPELEMLLMLLSTVSTARPNAAGVREVVTGDGRWHIRSEPIPNAGSAVVKVSSGRLVHPEVRLHISVAGVPA</sequence>
<name>A0ABS3UT43_9ACTN</name>
<dbReference type="InterPro" id="IPR013493">
    <property type="entry name" value="CHP02677"/>
</dbReference>
<feature type="region of interest" description="Disordered" evidence="1">
    <location>
        <begin position="387"/>
        <end position="426"/>
    </location>
</feature>
<dbReference type="RefSeq" id="WP_208470890.1">
    <property type="nucleotide sequence ID" value="NZ_JAGFNS010000023.1"/>
</dbReference>
<accession>A0ABS3UT43</accession>
<organism evidence="2 3">
    <name type="scientific">Actinoplanes flavus</name>
    <dbReference type="NCBI Taxonomy" id="2820290"/>
    <lineage>
        <taxon>Bacteria</taxon>
        <taxon>Bacillati</taxon>
        <taxon>Actinomycetota</taxon>
        <taxon>Actinomycetes</taxon>
        <taxon>Micromonosporales</taxon>
        <taxon>Micromonosporaceae</taxon>
        <taxon>Actinoplanes</taxon>
    </lineage>
</organism>
<dbReference type="Proteomes" id="UP000679690">
    <property type="component" value="Unassembled WGS sequence"/>
</dbReference>
<proteinExistence type="predicted"/>
<dbReference type="Pfam" id="PF09660">
    <property type="entry name" value="DUF2397"/>
    <property type="match status" value="1"/>
</dbReference>
<keyword evidence="3" id="KW-1185">Reference proteome</keyword>
<dbReference type="EMBL" id="JAGFNS010000023">
    <property type="protein sequence ID" value="MBO3741745.1"/>
    <property type="molecule type" value="Genomic_DNA"/>
</dbReference>
<feature type="compositionally biased region" description="Basic and acidic residues" evidence="1">
    <location>
        <begin position="402"/>
        <end position="417"/>
    </location>
</feature>
<comment type="caution">
    <text evidence="2">The sequence shown here is derived from an EMBL/GenBank/DDBJ whole genome shotgun (WGS) entry which is preliminary data.</text>
</comment>